<evidence type="ECO:0000313" key="7">
    <source>
        <dbReference type="EMBL" id="ABN70160.1"/>
    </source>
</evidence>
<dbReference type="Proteomes" id="UP000000254">
    <property type="component" value="Chromosome"/>
</dbReference>
<dbReference type="eggNOG" id="arCOG01543">
    <property type="taxonomic scope" value="Archaea"/>
</dbReference>
<keyword evidence="5" id="KW-0411">Iron-sulfur</keyword>
<dbReference type="GO" id="GO:0009060">
    <property type="term" value="P:aerobic respiration"/>
    <property type="evidence" value="ECO:0007669"/>
    <property type="project" value="TreeGrafter"/>
</dbReference>
<dbReference type="InterPro" id="IPR017896">
    <property type="entry name" value="4Fe4S_Fe-S-bd"/>
</dbReference>
<keyword evidence="8" id="KW-1185">Reference proteome</keyword>
<dbReference type="PANTHER" id="PTHR10849">
    <property type="entry name" value="NADH DEHYDROGENASE UBIQUINONE IRON-SULFUR PROTEIN 8, MITOCHONDRIAL"/>
    <property type="match status" value="1"/>
</dbReference>
<evidence type="ECO:0000256" key="3">
    <source>
        <dbReference type="ARBA" id="ARBA00022737"/>
    </source>
</evidence>
<gene>
    <name evidence="7" type="ordered locus">Smar_1062</name>
</gene>
<dbReference type="OrthoDB" id="23833at2157"/>
<dbReference type="KEGG" id="smr:Smar_1062"/>
<dbReference type="GO" id="GO:0016020">
    <property type="term" value="C:membrane"/>
    <property type="evidence" value="ECO:0007669"/>
    <property type="project" value="InterPro"/>
</dbReference>
<dbReference type="InterPro" id="IPR017900">
    <property type="entry name" value="4Fe4S_Fe_S_CS"/>
</dbReference>
<dbReference type="Pfam" id="PF12838">
    <property type="entry name" value="Fer4_7"/>
    <property type="match status" value="1"/>
</dbReference>
<evidence type="ECO:0000256" key="1">
    <source>
        <dbReference type="ARBA" id="ARBA00022485"/>
    </source>
</evidence>
<dbReference type="GeneID" id="4906707"/>
<reference evidence="7 8" key="2">
    <citation type="journal article" date="2009" name="Stand. Genomic Sci.">
        <title>Complete genome sequence of Staphylothermus marinus Stetter and Fiala 1986 type strain F1.</title>
        <authorList>
            <person name="Anderson I.J."/>
            <person name="Sun H."/>
            <person name="Lapidus A."/>
            <person name="Copeland A."/>
            <person name="Glavina Del Rio T."/>
            <person name="Tice H."/>
            <person name="Dalin E."/>
            <person name="Lucas S."/>
            <person name="Barry K."/>
            <person name="Land M."/>
            <person name="Richardson P."/>
            <person name="Huber H."/>
            <person name="Kyrpides N.C."/>
        </authorList>
    </citation>
    <scope>NUCLEOTIDE SEQUENCE [LARGE SCALE GENOMIC DNA]</scope>
    <source>
        <strain evidence="8">ATCC 43588 / DSM 3639 / JCM 9404 / F1</strain>
    </source>
</reference>
<dbReference type="EMBL" id="CP000575">
    <property type="protein sequence ID" value="ABN70160.1"/>
    <property type="molecule type" value="Genomic_DNA"/>
</dbReference>
<evidence type="ECO:0000259" key="6">
    <source>
        <dbReference type="PROSITE" id="PS51379"/>
    </source>
</evidence>
<dbReference type="HOGENOM" id="CLU_067218_3_1_2"/>
<dbReference type="GO" id="GO:0051539">
    <property type="term" value="F:4 iron, 4 sulfur cluster binding"/>
    <property type="evidence" value="ECO:0007669"/>
    <property type="project" value="UniProtKB-KW"/>
</dbReference>
<evidence type="ECO:0000256" key="2">
    <source>
        <dbReference type="ARBA" id="ARBA00022723"/>
    </source>
</evidence>
<feature type="domain" description="4Fe-4S ferredoxin-type" evidence="6">
    <location>
        <begin position="70"/>
        <end position="101"/>
    </location>
</feature>
<dbReference type="STRING" id="399550.Smar_1062"/>
<keyword evidence="1" id="KW-0004">4Fe-4S</keyword>
<dbReference type="SUPFAM" id="SSF54862">
    <property type="entry name" value="4Fe-4S ferredoxins"/>
    <property type="match status" value="1"/>
</dbReference>
<dbReference type="PROSITE" id="PS51379">
    <property type="entry name" value="4FE4S_FER_2"/>
    <property type="match status" value="2"/>
</dbReference>
<keyword evidence="3" id="KW-0677">Repeat</keyword>
<sequence length="175" mass="19591">MLVRKLLKPLKLISVAKKAGVVTVLYPYQKPLITSEFRGKISIDPSKCIACGACVNVCPPNALTLSKQENIIMINYFIGRCIFCGRCAEVCPVGAITVTNEFELASTRIDDLSSTLIHKIYECSNCGSAYITRKMKQFIINRVPVSENYIDLCPDCRKKKFYSSIALRRGVRVEE</sequence>
<organism evidence="7 8">
    <name type="scientific">Staphylothermus marinus (strain ATCC 43588 / DSM 3639 / JCM 9404 / F1)</name>
    <dbReference type="NCBI Taxonomy" id="399550"/>
    <lineage>
        <taxon>Archaea</taxon>
        <taxon>Thermoproteota</taxon>
        <taxon>Thermoprotei</taxon>
        <taxon>Desulfurococcales</taxon>
        <taxon>Desulfurococcaceae</taxon>
        <taxon>Staphylothermus</taxon>
    </lineage>
</organism>
<protein>
    <submittedName>
        <fullName evidence="7">4Fe-4S ferredoxin, iron-sulfur binding domain protein</fullName>
    </submittedName>
</protein>
<dbReference type="PROSITE" id="PS00198">
    <property type="entry name" value="4FE4S_FER_1"/>
    <property type="match status" value="2"/>
</dbReference>
<dbReference type="GO" id="GO:0046872">
    <property type="term" value="F:metal ion binding"/>
    <property type="evidence" value="ECO:0007669"/>
    <property type="project" value="UniProtKB-KW"/>
</dbReference>
<evidence type="ECO:0000256" key="4">
    <source>
        <dbReference type="ARBA" id="ARBA00023004"/>
    </source>
</evidence>
<reference evidence="8" key="1">
    <citation type="journal article" date="2009" name="BMC Genomics">
        <title>The complete genome sequence of Staphylothermus marinus reveals differences in sulfur metabolism among heterotrophic Crenarchaeota.</title>
        <authorList>
            <person name="Anderson I.J."/>
            <person name="Dharmarajan L."/>
            <person name="Rodriguez J."/>
            <person name="Hooper S."/>
            <person name="Porat I."/>
            <person name="Ulrich L.E."/>
            <person name="Elkins J.G."/>
            <person name="Mavromatis K."/>
            <person name="Sun H."/>
            <person name="Land M."/>
            <person name="Lapidus A."/>
            <person name="Lucas S."/>
            <person name="Barry K."/>
            <person name="Huber H."/>
            <person name="Zhulin I.B."/>
            <person name="Whitman W.B."/>
            <person name="Mukhopadhyay B."/>
            <person name="Woese C."/>
            <person name="Bristow J."/>
            <person name="Kyrpides N."/>
        </authorList>
    </citation>
    <scope>NUCLEOTIDE SEQUENCE [LARGE SCALE GENOMIC DNA]</scope>
    <source>
        <strain evidence="8">ATCC 43588 / DSM 3639 / JCM 9404 / F1</strain>
    </source>
</reference>
<dbReference type="GO" id="GO:0003954">
    <property type="term" value="F:NADH dehydrogenase activity"/>
    <property type="evidence" value="ECO:0007669"/>
    <property type="project" value="TreeGrafter"/>
</dbReference>
<name>A3DNF0_STAMF</name>
<dbReference type="PANTHER" id="PTHR10849:SF35">
    <property type="entry name" value="FORMATE HYDROGENLYASE SUBUNIT 6-RELATED"/>
    <property type="match status" value="1"/>
</dbReference>
<dbReference type="Gene3D" id="3.30.70.3270">
    <property type="match status" value="1"/>
</dbReference>
<dbReference type="InterPro" id="IPR010226">
    <property type="entry name" value="NADH_quinone_OxRdtase_chainI"/>
</dbReference>
<proteinExistence type="predicted"/>
<evidence type="ECO:0000256" key="5">
    <source>
        <dbReference type="ARBA" id="ARBA00023014"/>
    </source>
</evidence>
<dbReference type="AlphaFoldDB" id="A3DNF0"/>
<keyword evidence="4" id="KW-0408">Iron</keyword>
<dbReference type="RefSeq" id="WP_011839351.1">
    <property type="nucleotide sequence ID" value="NC_009033.1"/>
</dbReference>
<evidence type="ECO:0000313" key="8">
    <source>
        <dbReference type="Proteomes" id="UP000000254"/>
    </source>
</evidence>
<keyword evidence="2" id="KW-0479">Metal-binding</keyword>
<accession>A3DNF0</accession>
<feature type="domain" description="4Fe-4S ferredoxin-type" evidence="6">
    <location>
        <begin position="39"/>
        <end position="68"/>
    </location>
</feature>